<evidence type="ECO:0000313" key="4">
    <source>
        <dbReference type="EMBL" id="CCA20389.1"/>
    </source>
</evidence>
<feature type="compositionally biased region" description="Basic and acidic residues" evidence="3">
    <location>
        <begin position="260"/>
        <end position="282"/>
    </location>
</feature>
<dbReference type="SMART" id="SM00369">
    <property type="entry name" value="LRR_TYP"/>
    <property type="match status" value="3"/>
</dbReference>
<dbReference type="InterPro" id="IPR032675">
    <property type="entry name" value="LRR_dom_sf"/>
</dbReference>
<organism evidence="4">
    <name type="scientific">Albugo laibachii Nc14</name>
    <dbReference type="NCBI Taxonomy" id="890382"/>
    <lineage>
        <taxon>Eukaryota</taxon>
        <taxon>Sar</taxon>
        <taxon>Stramenopiles</taxon>
        <taxon>Oomycota</taxon>
        <taxon>Peronosporomycetes</taxon>
        <taxon>Albuginales</taxon>
        <taxon>Albuginaceae</taxon>
        <taxon>Albugo</taxon>
    </lineage>
</organism>
<gene>
    <name evidence="4" type="primary">AlNc14C92G5753</name>
    <name evidence="4" type="ORF">ALNC14_065320</name>
</gene>
<dbReference type="Gene3D" id="3.80.10.10">
    <property type="entry name" value="Ribonuclease Inhibitor"/>
    <property type="match status" value="2"/>
</dbReference>
<reference evidence="4" key="1">
    <citation type="journal article" date="2011" name="PLoS Biol.">
        <title>Gene gain and loss during evolution of obligate parasitism in the white rust pathogen of Arabidopsis thaliana.</title>
        <authorList>
            <person name="Kemen E."/>
            <person name="Gardiner A."/>
            <person name="Schultz-Larsen T."/>
            <person name="Kemen A.C."/>
            <person name="Balmuth A.L."/>
            <person name="Robert-Seilaniantz A."/>
            <person name="Bailey K."/>
            <person name="Holub E."/>
            <person name="Studholme D.J."/>
            <person name="Maclean D."/>
            <person name="Jones J.D."/>
        </authorList>
    </citation>
    <scope>NUCLEOTIDE SEQUENCE</scope>
</reference>
<dbReference type="HOGENOM" id="CLU_062444_0_0_1"/>
<dbReference type="AlphaFoldDB" id="F0WGM5"/>
<dbReference type="Pfam" id="PF12799">
    <property type="entry name" value="LRR_4"/>
    <property type="match status" value="2"/>
</dbReference>
<evidence type="ECO:0000256" key="2">
    <source>
        <dbReference type="ARBA" id="ARBA00022737"/>
    </source>
</evidence>
<dbReference type="InterPro" id="IPR050836">
    <property type="entry name" value="SDS22/Internalin_LRR"/>
</dbReference>
<name>F0WGM5_9STRA</name>
<proteinExistence type="predicted"/>
<dbReference type="SMART" id="SM00365">
    <property type="entry name" value="LRR_SD22"/>
    <property type="match status" value="4"/>
</dbReference>
<evidence type="ECO:0000256" key="1">
    <source>
        <dbReference type="ARBA" id="ARBA00022614"/>
    </source>
</evidence>
<dbReference type="InterPro" id="IPR003591">
    <property type="entry name" value="Leu-rich_rpt_typical-subtyp"/>
</dbReference>
<reference evidence="4" key="2">
    <citation type="submission" date="2011-02" db="EMBL/GenBank/DDBJ databases">
        <authorList>
            <person name="MacLean D."/>
        </authorList>
    </citation>
    <scope>NUCLEOTIDE SEQUENCE</scope>
</reference>
<accession>F0WGM5</accession>
<feature type="region of interest" description="Disordered" evidence="3">
    <location>
        <begin position="254"/>
        <end position="300"/>
    </location>
</feature>
<keyword evidence="2" id="KW-0677">Repeat</keyword>
<dbReference type="CDD" id="cd21340">
    <property type="entry name" value="PPP1R42"/>
    <property type="match status" value="1"/>
</dbReference>
<dbReference type="PANTHER" id="PTHR46652">
    <property type="entry name" value="LEUCINE-RICH REPEAT AND IQ DOMAIN-CONTAINING PROTEIN 1-RELATED"/>
    <property type="match status" value="1"/>
</dbReference>
<protein>
    <submittedName>
        <fullName evidence="4">Uncharacterized protein AlNc14C92G5753</fullName>
    </submittedName>
</protein>
<dbReference type="PANTHER" id="PTHR46652:SF3">
    <property type="entry name" value="LEUCINE-RICH REPEAT-CONTAINING PROTEIN 9"/>
    <property type="match status" value="1"/>
</dbReference>
<dbReference type="InterPro" id="IPR025875">
    <property type="entry name" value="Leu-rich_rpt_4"/>
</dbReference>
<dbReference type="EMBL" id="FR824137">
    <property type="protein sequence ID" value="CCA20389.1"/>
    <property type="molecule type" value="Genomic_DNA"/>
</dbReference>
<dbReference type="InterPro" id="IPR001611">
    <property type="entry name" value="Leu-rich_rpt"/>
</dbReference>
<evidence type="ECO:0000256" key="3">
    <source>
        <dbReference type="SAM" id="MobiDB-lite"/>
    </source>
</evidence>
<dbReference type="SUPFAM" id="SSF52058">
    <property type="entry name" value="L domain-like"/>
    <property type="match status" value="1"/>
</dbReference>
<dbReference type="PROSITE" id="PS51450">
    <property type="entry name" value="LRR"/>
    <property type="match status" value="4"/>
</dbReference>
<keyword evidence="1" id="KW-0433">Leucine-rich repeat</keyword>
<sequence>MKSNKVERVITRDLLLSATNLTLGKQESTDHFLGRITHLTLCGNQKRVIRGIKNLHHCPNLKVLYLYDNAIEKLENVDAAPHLTHLYLQNNRISEIENLDGLIGLEKLYLSQNLISCVKGLESQHNLLELHLSDQALPSSHAMSFEKASITALAQSLRVLTLANCNITDSSPLHPLFHLERLDLHRNCIKDLQDVFHLLTACTNLKNLDLRENPVILALKYREKVVTFSSSSLQFLDEKEISSSLRRKMQSHAAHKFSKRKELASNQRDSEVDTPKSAREPQRIGICGLSIKTHEKEELG</sequence>